<protein>
    <recommendedName>
        <fullName evidence="2">CN hydrolase domain-containing protein</fullName>
    </recommendedName>
</protein>
<proteinExistence type="predicted"/>
<accession>A0A3R7WC88</accession>
<evidence type="ECO:0000313" key="4">
    <source>
        <dbReference type="Proteomes" id="UP000284702"/>
    </source>
</evidence>
<evidence type="ECO:0000259" key="2">
    <source>
        <dbReference type="Pfam" id="PF00795"/>
    </source>
</evidence>
<evidence type="ECO:0000256" key="1">
    <source>
        <dbReference type="SAM" id="Coils"/>
    </source>
</evidence>
<dbReference type="InterPro" id="IPR039703">
    <property type="entry name" value="Nta1"/>
</dbReference>
<dbReference type="Pfam" id="PF00795">
    <property type="entry name" value="CN_hydrolase"/>
    <property type="match status" value="1"/>
</dbReference>
<dbReference type="EMBL" id="MZMZ02003268">
    <property type="protein sequence ID" value="RQM22143.1"/>
    <property type="molecule type" value="Genomic_DNA"/>
</dbReference>
<sequence>MPTTVLYYILVIAVADFEPETVSSRVQVRETATYNRQAEVVFAVAMTFMATRPQSARPSSAVASHHRAKTNKITLGMYRFRPGTSSLEKVGPVDVHTPVLTLLALLADDTSPFTVIVGRQSEPTAWYHTNKDGYVLKKHPAHCTWKHVREALCGGRHSPDYVATHDNKNIHWPVAVAKFDDGRLRVLTRHALLVLLKELETACPGQTNAVHPFCIQAFVPPAKRVRYISIYTLVRNVGDCHVVVAELTSNYKEQPHDNGDGSNDVDITKEPIEILEAENSLMVESIKRTTLLLIHHVNRKQSASSTPVISKLIAEYMIHTKDNEVYLTAILGVSWQHGDQVQLTETTILSTREDQGNNQGGRGGATHAVTKQVKAFARSLQGSTELYEAAERHASECQDEAAKLKQQVAALEVELDQVKAKLDTSTAHADAQRKIKCLEGRIELQDRQIATLESAVAVHEASAVTAAAGLDRERVLFCEALTASQAKVDSLTAVVAQLEREKSELHAQVLSQAHALHAAAGTVEALQGAVDKQKLLTHQVSSSLRELQVQVNLVEAENDKFKALLPFASVKKVNWCSKMHLHEFAMDWPEYRMEIGVLNRCLSAHFSVLKRIFSQFAKVKVPLVAPHIALGRTHPLLSNQLNYAQLVALLERCHIVTTRCSQFTPPQVEPLFTKCTAARWHQTHGPKLTTAGMSLPRGLLLVEFMELLVRVAHVRGGGKSGLVAESLHKMVEDCIYPHVHWKDVEAAAMVFTGYCFRDRDEVEPLAEETSTGPTFEWCQRHATRLHCLVACGYVEKASDGNLYNSMMVLSPDGTVVFNYRKVLRRLYVGID</sequence>
<dbReference type="SUPFAM" id="SSF56317">
    <property type="entry name" value="Carbon-nitrogen hydrolase"/>
    <property type="match status" value="1"/>
</dbReference>
<dbReference type="GO" id="GO:0070773">
    <property type="term" value="F:protein-N-terminal glutamine amidohydrolase activity"/>
    <property type="evidence" value="ECO:0007669"/>
    <property type="project" value="InterPro"/>
</dbReference>
<dbReference type="Gene3D" id="3.60.110.10">
    <property type="entry name" value="Carbon-nitrogen hydrolase"/>
    <property type="match status" value="1"/>
</dbReference>
<dbReference type="AlphaFoldDB" id="A0A3R7WC88"/>
<keyword evidence="4" id="KW-1185">Reference proteome</keyword>
<comment type="caution">
    <text evidence="3">The sequence shown here is derived from an EMBL/GenBank/DDBJ whole genome shotgun (WGS) entry which is preliminary data.</text>
</comment>
<organism evidence="3 4">
    <name type="scientific">Aphanomyces astaci</name>
    <name type="common">Crayfish plague agent</name>
    <dbReference type="NCBI Taxonomy" id="112090"/>
    <lineage>
        <taxon>Eukaryota</taxon>
        <taxon>Sar</taxon>
        <taxon>Stramenopiles</taxon>
        <taxon>Oomycota</taxon>
        <taxon>Saprolegniomycetes</taxon>
        <taxon>Saprolegniales</taxon>
        <taxon>Verrucalvaceae</taxon>
        <taxon>Aphanomyces</taxon>
    </lineage>
</organism>
<feature type="coiled-coil region" evidence="1">
    <location>
        <begin position="481"/>
        <end position="508"/>
    </location>
</feature>
<dbReference type="GO" id="GO:0030163">
    <property type="term" value="P:protein catabolic process"/>
    <property type="evidence" value="ECO:0007669"/>
    <property type="project" value="TreeGrafter"/>
</dbReference>
<dbReference type="VEuPathDB" id="FungiDB:H257_14824"/>
<dbReference type="PANTHER" id="PTHR11750">
    <property type="entry name" value="PROTEIN N-TERMINAL AMIDASE"/>
    <property type="match status" value="1"/>
</dbReference>
<dbReference type="Proteomes" id="UP000284702">
    <property type="component" value="Unassembled WGS sequence"/>
</dbReference>
<keyword evidence="1" id="KW-0175">Coiled coil</keyword>
<dbReference type="PANTHER" id="PTHR11750:SF26">
    <property type="entry name" value="PROTEIN N-TERMINAL AMIDASE"/>
    <property type="match status" value="1"/>
</dbReference>
<feature type="domain" description="CN hydrolase" evidence="2">
    <location>
        <begin position="752"/>
        <end position="822"/>
    </location>
</feature>
<dbReference type="GO" id="GO:0008418">
    <property type="term" value="F:protein-N-terminal asparagine amidohydrolase activity"/>
    <property type="evidence" value="ECO:0007669"/>
    <property type="project" value="InterPro"/>
</dbReference>
<gene>
    <name evidence="3" type="ORF">B5M09_009031</name>
</gene>
<dbReference type="InterPro" id="IPR003010">
    <property type="entry name" value="C-N_Hydrolase"/>
</dbReference>
<evidence type="ECO:0000313" key="3">
    <source>
        <dbReference type="EMBL" id="RQM22143.1"/>
    </source>
</evidence>
<reference evidence="3" key="1">
    <citation type="submission" date="2018-07" db="EMBL/GenBank/DDBJ databases">
        <title>Annotation of Aphanomyces astaci genome assembly.</title>
        <authorList>
            <person name="Studholme D.J."/>
        </authorList>
    </citation>
    <scope>NUCLEOTIDE SEQUENCE [LARGE SCALE GENOMIC DNA]</scope>
    <source>
        <strain evidence="3">Pc</strain>
    </source>
</reference>
<name>A0A3R7WC88_APHAT</name>
<feature type="coiled-coil region" evidence="1">
    <location>
        <begin position="387"/>
        <end position="455"/>
    </location>
</feature>
<dbReference type="InterPro" id="IPR036526">
    <property type="entry name" value="C-N_Hydrolase_sf"/>
</dbReference>